<reference evidence="2" key="1">
    <citation type="journal article" date="2022" name="bioRxiv">
        <title>Sequencing and chromosome-scale assembly of the giantPleurodeles waltlgenome.</title>
        <authorList>
            <person name="Brown T."/>
            <person name="Elewa A."/>
            <person name="Iarovenko S."/>
            <person name="Subramanian E."/>
            <person name="Araus A.J."/>
            <person name="Petzold A."/>
            <person name="Susuki M."/>
            <person name="Suzuki K.-i.T."/>
            <person name="Hayashi T."/>
            <person name="Toyoda A."/>
            <person name="Oliveira C."/>
            <person name="Osipova E."/>
            <person name="Leigh N.D."/>
            <person name="Simon A."/>
            <person name="Yun M.H."/>
        </authorList>
    </citation>
    <scope>NUCLEOTIDE SEQUENCE</scope>
    <source>
        <strain evidence="2">20211129_DDA</strain>
        <tissue evidence="2">Liver</tissue>
    </source>
</reference>
<name>A0AAV7MXC2_PLEWA</name>
<evidence type="ECO:0000313" key="3">
    <source>
        <dbReference type="Proteomes" id="UP001066276"/>
    </source>
</evidence>
<sequence>MSNLPSSGAWLTQPRCWACNTVAPSGPVKDPAIQSLPGDQQGRSRRTGRLDPEGSGRTAFEATGAAPRKDVRALLDLEVTLQRYDGTSLSPVGPSDLAFPLQSRGRKPRVKPSCDSNREAWAGGWNLGAWPVLCPRVLSRRRLGDGEKSNGSRLDPPEAWGCCIKVRGASSRLLRRLQAQTALVDAGVKARDSGRGGPAGALRLFGVERVEATPGHRRS</sequence>
<evidence type="ECO:0000313" key="2">
    <source>
        <dbReference type="EMBL" id="KAJ1108366.1"/>
    </source>
</evidence>
<proteinExistence type="predicted"/>
<keyword evidence="3" id="KW-1185">Reference proteome</keyword>
<dbReference type="EMBL" id="JANPWB010000013">
    <property type="protein sequence ID" value="KAJ1108366.1"/>
    <property type="molecule type" value="Genomic_DNA"/>
</dbReference>
<comment type="caution">
    <text evidence="2">The sequence shown here is derived from an EMBL/GenBank/DDBJ whole genome shotgun (WGS) entry which is preliminary data.</text>
</comment>
<dbReference type="Proteomes" id="UP001066276">
    <property type="component" value="Chromosome 9"/>
</dbReference>
<accession>A0AAV7MXC2</accession>
<dbReference type="AlphaFoldDB" id="A0AAV7MXC2"/>
<protein>
    <submittedName>
        <fullName evidence="2">Uncharacterized protein</fullName>
    </submittedName>
</protein>
<feature type="region of interest" description="Disordered" evidence="1">
    <location>
        <begin position="21"/>
        <end position="64"/>
    </location>
</feature>
<evidence type="ECO:0000256" key="1">
    <source>
        <dbReference type="SAM" id="MobiDB-lite"/>
    </source>
</evidence>
<gene>
    <name evidence="2" type="ORF">NDU88_005742</name>
</gene>
<organism evidence="2 3">
    <name type="scientific">Pleurodeles waltl</name>
    <name type="common">Iberian ribbed newt</name>
    <dbReference type="NCBI Taxonomy" id="8319"/>
    <lineage>
        <taxon>Eukaryota</taxon>
        <taxon>Metazoa</taxon>
        <taxon>Chordata</taxon>
        <taxon>Craniata</taxon>
        <taxon>Vertebrata</taxon>
        <taxon>Euteleostomi</taxon>
        <taxon>Amphibia</taxon>
        <taxon>Batrachia</taxon>
        <taxon>Caudata</taxon>
        <taxon>Salamandroidea</taxon>
        <taxon>Salamandridae</taxon>
        <taxon>Pleurodelinae</taxon>
        <taxon>Pleurodeles</taxon>
    </lineage>
</organism>